<dbReference type="EMBL" id="JAZHOG010000001">
    <property type="protein sequence ID" value="MEJ8566449.1"/>
    <property type="molecule type" value="Genomic_DNA"/>
</dbReference>
<evidence type="ECO:0000256" key="2">
    <source>
        <dbReference type="ARBA" id="ARBA00022840"/>
    </source>
</evidence>
<dbReference type="Proteomes" id="UP001359886">
    <property type="component" value="Unassembled WGS sequence"/>
</dbReference>
<dbReference type="AlphaFoldDB" id="A0AAW9RC43"/>
<dbReference type="Gene3D" id="3.40.50.300">
    <property type="entry name" value="P-loop containing nucleotide triphosphate hydrolases"/>
    <property type="match status" value="1"/>
</dbReference>
<dbReference type="InterPro" id="IPR017871">
    <property type="entry name" value="ABC_transporter-like_CS"/>
</dbReference>
<evidence type="ECO:0000313" key="4">
    <source>
        <dbReference type="EMBL" id="MEJ8566449.1"/>
    </source>
</evidence>
<dbReference type="Pfam" id="PF00005">
    <property type="entry name" value="ABC_tran"/>
    <property type="match status" value="1"/>
</dbReference>
<proteinExistence type="predicted"/>
<comment type="caution">
    <text evidence="4">The sequence shown here is derived from an EMBL/GenBank/DDBJ whole genome shotgun (WGS) entry which is preliminary data.</text>
</comment>
<dbReference type="PANTHER" id="PTHR46743">
    <property type="entry name" value="TEICHOIC ACIDS EXPORT ATP-BINDING PROTEIN TAGH"/>
    <property type="match status" value="1"/>
</dbReference>
<evidence type="ECO:0000313" key="5">
    <source>
        <dbReference type="Proteomes" id="UP001359886"/>
    </source>
</evidence>
<sequence>MAIRLNSVSKAFMVSDRRRRPLYRELMSLRNHQRPEGRKVVLNDLQLEIPDGSRVAVIGRNGAGKSTLLRLIAGIYRPNSGSVDVDGRLCCFLEPGAGAASALPVRDNVFLYASLAGLGWRETRDSLERILKFCGLENQEFTWVEHLSFGMQQRLFMSILIETMRLQRAEVFLFDEFLMGVDQAFRGKVEDALIHYPGTNQIVLHASHDHELMRRTCPSAIWVEDCRIRSFGPTEDILERYRHDPHDG</sequence>
<protein>
    <submittedName>
        <fullName evidence="4">ATP-binding cassette domain-containing protein</fullName>
    </submittedName>
</protein>
<evidence type="ECO:0000256" key="1">
    <source>
        <dbReference type="ARBA" id="ARBA00022741"/>
    </source>
</evidence>
<keyword evidence="1" id="KW-0547">Nucleotide-binding</keyword>
<dbReference type="InterPro" id="IPR003439">
    <property type="entry name" value="ABC_transporter-like_ATP-bd"/>
</dbReference>
<dbReference type="InterPro" id="IPR027417">
    <property type="entry name" value="P-loop_NTPase"/>
</dbReference>
<keyword evidence="5" id="KW-1185">Reference proteome</keyword>
<accession>A0AAW9RC43</accession>
<organism evidence="4 5">
    <name type="scientific">Elongatibacter sediminis</name>
    <dbReference type="NCBI Taxonomy" id="3119006"/>
    <lineage>
        <taxon>Bacteria</taxon>
        <taxon>Pseudomonadati</taxon>
        <taxon>Pseudomonadota</taxon>
        <taxon>Gammaproteobacteria</taxon>
        <taxon>Chromatiales</taxon>
        <taxon>Wenzhouxiangellaceae</taxon>
        <taxon>Elongatibacter</taxon>
    </lineage>
</organism>
<feature type="domain" description="ABC transporter" evidence="3">
    <location>
        <begin position="3"/>
        <end position="248"/>
    </location>
</feature>
<dbReference type="PROSITE" id="PS50893">
    <property type="entry name" value="ABC_TRANSPORTER_2"/>
    <property type="match status" value="1"/>
</dbReference>
<reference evidence="4 5" key="1">
    <citation type="submission" date="2024-02" db="EMBL/GenBank/DDBJ databases">
        <title>A novel Wenzhouxiangellaceae bacterium, isolated from coastal sediments.</title>
        <authorList>
            <person name="Du Z.-J."/>
            <person name="Ye Y.-Q."/>
            <person name="Zhang X.-Y."/>
        </authorList>
    </citation>
    <scope>NUCLEOTIDE SEQUENCE [LARGE SCALE GENOMIC DNA]</scope>
    <source>
        <strain evidence="4 5">CH-27</strain>
    </source>
</reference>
<dbReference type="PANTHER" id="PTHR46743:SF2">
    <property type="entry name" value="TEICHOIC ACIDS EXPORT ATP-BINDING PROTEIN TAGH"/>
    <property type="match status" value="1"/>
</dbReference>
<dbReference type="PROSITE" id="PS00211">
    <property type="entry name" value="ABC_TRANSPORTER_1"/>
    <property type="match status" value="1"/>
</dbReference>
<evidence type="ECO:0000259" key="3">
    <source>
        <dbReference type="PROSITE" id="PS50893"/>
    </source>
</evidence>
<dbReference type="InterPro" id="IPR050683">
    <property type="entry name" value="Bact_Polysacc_Export_ATP-bd"/>
</dbReference>
<name>A0AAW9RC43_9GAMM</name>
<dbReference type="GO" id="GO:0016887">
    <property type="term" value="F:ATP hydrolysis activity"/>
    <property type="evidence" value="ECO:0007669"/>
    <property type="project" value="InterPro"/>
</dbReference>
<dbReference type="SMART" id="SM00382">
    <property type="entry name" value="AAA"/>
    <property type="match status" value="1"/>
</dbReference>
<gene>
    <name evidence="4" type="ORF">V3330_02320</name>
</gene>
<dbReference type="SUPFAM" id="SSF52540">
    <property type="entry name" value="P-loop containing nucleoside triphosphate hydrolases"/>
    <property type="match status" value="1"/>
</dbReference>
<keyword evidence="2 4" id="KW-0067">ATP-binding</keyword>
<dbReference type="GO" id="GO:0005524">
    <property type="term" value="F:ATP binding"/>
    <property type="evidence" value="ECO:0007669"/>
    <property type="project" value="UniProtKB-KW"/>
</dbReference>
<dbReference type="RefSeq" id="WP_354693768.1">
    <property type="nucleotide sequence ID" value="NZ_JAZHOG010000001.1"/>
</dbReference>
<dbReference type="InterPro" id="IPR003593">
    <property type="entry name" value="AAA+_ATPase"/>
</dbReference>